<dbReference type="OrthoDB" id="8100179at2"/>
<proteinExistence type="predicted"/>
<sequence length="104" mass="11286">MASTFSRFRGQFEDDLESQVARLSREVSSLKKALAKRGATAYEDTRDSASDIYEDMVARLSDAMPDIARQSRAVRQAARDNPVAATVVGVAIVGLLLGLLARGR</sequence>
<dbReference type="AlphaFoldDB" id="A0A432VC30"/>
<keyword evidence="1" id="KW-0472">Membrane</keyword>
<accession>A0A432VC30</accession>
<reference evidence="2 3" key="1">
    <citation type="submission" date="2018-11" db="EMBL/GenBank/DDBJ databases">
        <title>Pseudaminobacter arsenicus sp. nov., an arsenic-resistant bacterium isolated from arsenic-rich aquifers.</title>
        <authorList>
            <person name="Mu Y."/>
        </authorList>
    </citation>
    <scope>NUCLEOTIDE SEQUENCE [LARGE SCALE GENOMIC DNA]</scope>
    <source>
        <strain evidence="2 3">CB3</strain>
    </source>
</reference>
<feature type="transmembrane region" description="Helical" evidence="1">
    <location>
        <begin position="82"/>
        <end position="101"/>
    </location>
</feature>
<evidence type="ECO:0000313" key="2">
    <source>
        <dbReference type="EMBL" id="RUM99717.1"/>
    </source>
</evidence>
<dbReference type="Proteomes" id="UP000281647">
    <property type="component" value="Unassembled WGS sequence"/>
</dbReference>
<evidence type="ECO:0000313" key="3">
    <source>
        <dbReference type="Proteomes" id="UP000281647"/>
    </source>
</evidence>
<keyword evidence="3" id="KW-1185">Reference proteome</keyword>
<name>A0A432VC30_9HYPH</name>
<keyword evidence="1" id="KW-0812">Transmembrane</keyword>
<evidence type="ECO:0008006" key="4">
    <source>
        <dbReference type="Google" id="ProtNLM"/>
    </source>
</evidence>
<comment type="caution">
    <text evidence="2">The sequence shown here is derived from an EMBL/GenBank/DDBJ whole genome shotgun (WGS) entry which is preliminary data.</text>
</comment>
<dbReference type="RefSeq" id="WP_128625954.1">
    <property type="nucleotide sequence ID" value="NZ_RKST01000001.1"/>
</dbReference>
<protein>
    <recommendedName>
        <fullName evidence="4">DUF883 family protein</fullName>
    </recommendedName>
</protein>
<dbReference type="EMBL" id="RKST01000001">
    <property type="protein sequence ID" value="RUM99717.1"/>
    <property type="molecule type" value="Genomic_DNA"/>
</dbReference>
<keyword evidence="1" id="KW-1133">Transmembrane helix</keyword>
<gene>
    <name evidence="2" type="ORF">EET67_02180</name>
</gene>
<organism evidence="2 3">
    <name type="scientific">Borborobacter arsenicus</name>
    <dbReference type="NCBI Taxonomy" id="1851146"/>
    <lineage>
        <taxon>Bacteria</taxon>
        <taxon>Pseudomonadati</taxon>
        <taxon>Pseudomonadota</taxon>
        <taxon>Alphaproteobacteria</taxon>
        <taxon>Hyphomicrobiales</taxon>
        <taxon>Phyllobacteriaceae</taxon>
        <taxon>Borborobacter</taxon>
    </lineage>
</organism>
<evidence type="ECO:0000256" key="1">
    <source>
        <dbReference type="SAM" id="Phobius"/>
    </source>
</evidence>